<feature type="transmembrane region" description="Helical" evidence="10">
    <location>
        <begin position="277"/>
        <end position="299"/>
    </location>
</feature>
<evidence type="ECO:0000256" key="9">
    <source>
        <dbReference type="RuleBase" id="RU000688"/>
    </source>
</evidence>
<reference evidence="12" key="2">
    <citation type="submission" date="2025-09" db="UniProtKB">
        <authorList>
            <consortium name="Ensembl"/>
        </authorList>
    </citation>
    <scope>IDENTIFICATION</scope>
</reference>
<sequence length="372" mass="42262">MILFFTPQLEIAVFTLWFRASVHSVHLFSILLIFFFSAQCHSSKMNTLDSLNTTNGSACGPEPQHISLAVIISLVYLLSLLLNGFSLWVFTCRIHKWNSGAVLQFNLALSDAIITPITPLIAAYFAMDNNWIFGKFACQLKIAVLSIHFNGSVIFLTLISIHRYVFVVHFNRSSLLKRKVFVKKLCVGIWCFLIIIGSFCGWLLPVTTEESHEQCLSIHQTTLTDAYFIINFVIFFFWCILPLTISIFCYSRLASSVSRININSFKGQSVKTKSMRMIGICLFIFGLCFLPLNVVRTIGLVVKKYHSTKCRLMLQLETAYYACYILAGINCCLDPLIYFFGSRNFIEAFRTSLRLVGGRQNVENKTEPETTS</sequence>
<keyword evidence="6 10" id="KW-0472">Membrane</keyword>
<feature type="transmembrane region" description="Helical" evidence="10">
    <location>
        <begin position="147"/>
        <end position="166"/>
    </location>
</feature>
<feature type="domain" description="G-protein coupled receptors family 1 profile" evidence="11">
    <location>
        <begin position="82"/>
        <end position="338"/>
    </location>
</feature>
<keyword evidence="5 9" id="KW-0297">G-protein coupled receptor</keyword>
<evidence type="ECO:0000313" key="13">
    <source>
        <dbReference type="Proteomes" id="UP000694427"/>
    </source>
</evidence>
<evidence type="ECO:0000256" key="8">
    <source>
        <dbReference type="ARBA" id="ARBA00023224"/>
    </source>
</evidence>
<accession>A0A8C1J333</accession>
<feature type="transmembrane region" description="Helical" evidence="10">
    <location>
        <begin position="66"/>
        <end position="90"/>
    </location>
</feature>
<dbReference type="PANTHER" id="PTHR24231:SF35">
    <property type="entry name" value="P2Y PURINOCEPTOR 4-LIKE"/>
    <property type="match status" value="1"/>
</dbReference>
<keyword evidence="8 9" id="KW-0807">Transducer</keyword>
<evidence type="ECO:0000256" key="3">
    <source>
        <dbReference type="ARBA" id="ARBA00022692"/>
    </source>
</evidence>
<dbReference type="InterPro" id="IPR017452">
    <property type="entry name" value="GPCR_Rhodpsn_7TM"/>
</dbReference>
<keyword evidence="7 9" id="KW-0675">Receptor</keyword>
<evidence type="ECO:0000259" key="11">
    <source>
        <dbReference type="PROSITE" id="PS50262"/>
    </source>
</evidence>
<feature type="transmembrane region" description="Helical" evidence="10">
    <location>
        <begin position="226"/>
        <end position="250"/>
    </location>
</feature>
<comment type="subcellular location">
    <subcellularLocation>
        <location evidence="1">Cell membrane</location>
        <topology evidence="1">Multi-pass membrane protein</topology>
    </subcellularLocation>
</comment>
<dbReference type="PANTHER" id="PTHR24231">
    <property type="entry name" value="PURINOCEPTOR-RELATED G-PROTEIN COUPLED RECEPTOR"/>
    <property type="match status" value="1"/>
</dbReference>
<evidence type="ECO:0000256" key="1">
    <source>
        <dbReference type="ARBA" id="ARBA00004651"/>
    </source>
</evidence>
<dbReference type="PROSITE" id="PS00237">
    <property type="entry name" value="G_PROTEIN_RECEP_F1_1"/>
    <property type="match status" value="1"/>
</dbReference>
<evidence type="ECO:0000256" key="7">
    <source>
        <dbReference type="ARBA" id="ARBA00023170"/>
    </source>
</evidence>
<name>A0A8C1J333_CYPCA</name>
<dbReference type="PRINTS" id="PR00237">
    <property type="entry name" value="GPCRRHODOPSN"/>
</dbReference>
<dbReference type="GO" id="GO:0004930">
    <property type="term" value="F:G protein-coupled receptor activity"/>
    <property type="evidence" value="ECO:0007669"/>
    <property type="project" value="UniProtKB-KW"/>
</dbReference>
<feature type="transmembrane region" description="Helical" evidence="10">
    <location>
        <begin position="102"/>
        <end position="127"/>
    </location>
</feature>
<comment type="similarity">
    <text evidence="9">Belongs to the G-protein coupled receptor 1 family.</text>
</comment>
<protein>
    <recommendedName>
        <fullName evidence="11">G-protein coupled receptors family 1 profile domain-containing protein</fullName>
    </recommendedName>
</protein>
<evidence type="ECO:0000256" key="10">
    <source>
        <dbReference type="SAM" id="Phobius"/>
    </source>
</evidence>
<evidence type="ECO:0000256" key="2">
    <source>
        <dbReference type="ARBA" id="ARBA00022475"/>
    </source>
</evidence>
<dbReference type="Pfam" id="PF00001">
    <property type="entry name" value="7tm_1"/>
    <property type="match status" value="1"/>
</dbReference>
<keyword evidence="2" id="KW-1003">Cell membrane</keyword>
<dbReference type="AlphaFoldDB" id="A0A8C1J333"/>
<feature type="transmembrane region" description="Helical" evidence="10">
    <location>
        <begin position="187"/>
        <end position="206"/>
    </location>
</feature>
<dbReference type="Ensembl" id="ENSCCRT00010028797.1">
    <property type="protein sequence ID" value="ENSCCRP00010026234.1"/>
    <property type="gene ID" value="ENSCCRG00010011280.1"/>
</dbReference>
<dbReference type="InterPro" id="IPR000276">
    <property type="entry name" value="GPCR_Rhodpsn"/>
</dbReference>
<keyword evidence="13" id="KW-1185">Reference proteome</keyword>
<dbReference type="Proteomes" id="UP000694427">
    <property type="component" value="Unplaced"/>
</dbReference>
<feature type="transmembrane region" description="Helical" evidence="10">
    <location>
        <begin position="12"/>
        <end position="36"/>
    </location>
</feature>
<evidence type="ECO:0000256" key="6">
    <source>
        <dbReference type="ARBA" id="ARBA00023136"/>
    </source>
</evidence>
<feature type="transmembrane region" description="Helical" evidence="10">
    <location>
        <begin position="319"/>
        <end position="340"/>
    </location>
</feature>
<evidence type="ECO:0000256" key="5">
    <source>
        <dbReference type="ARBA" id="ARBA00023040"/>
    </source>
</evidence>
<dbReference type="SUPFAM" id="SSF81321">
    <property type="entry name" value="Family A G protein-coupled receptor-like"/>
    <property type="match status" value="1"/>
</dbReference>
<dbReference type="PROSITE" id="PS50262">
    <property type="entry name" value="G_PROTEIN_RECEP_F1_2"/>
    <property type="match status" value="1"/>
</dbReference>
<organism evidence="12 13">
    <name type="scientific">Cyprinus carpio</name>
    <name type="common">Common carp</name>
    <dbReference type="NCBI Taxonomy" id="7962"/>
    <lineage>
        <taxon>Eukaryota</taxon>
        <taxon>Metazoa</taxon>
        <taxon>Chordata</taxon>
        <taxon>Craniata</taxon>
        <taxon>Vertebrata</taxon>
        <taxon>Euteleostomi</taxon>
        <taxon>Actinopterygii</taxon>
        <taxon>Neopterygii</taxon>
        <taxon>Teleostei</taxon>
        <taxon>Ostariophysi</taxon>
        <taxon>Cypriniformes</taxon>
        <taxon>Cyprinidae</taxon>
        <taxon>Cyprininae</taxon>
        <taxon>Cyprinus</taxon>
    </lineage>
</organism>
<keyword evidence="3 9" id="KW-0812">Transmembrane</keyword>
<keyword evidence="4 10" id="KW-1133">Transmembrane helix</keyword>
<dbReference type="GO" id="GO:0005886">
    <property type="term" value="C:plasma membrane"/>
    <property type="evidence" value="ECO:0007669"/>
    <property type="project" value="UniProtKB-SubCell"/>
</dbReference>
<evidence type="ECO:0000313" key="12">
    <source>
        <dbReference type="Ensembl" id="ENSCCRP00010026234.1"/>
    </source>
</evidence>
<evidence type="ECO:0000256" key="4">
    <source>
        <dbReference type="ARBA" id="ARBA00022989"/>
    </source>
</evidence>
<dbReference type="Gene3D" id="1.20.1070.10">
    <property type="entry name" value="Rhodopsin 7-helix transmembrane proteins"/>
    <property type="match status" value="1"/>
</dbReference>
<reference evidence="12" key="1">
    <citation type="submission" date="2025-08" db="UniProtKB">
        <authorList>
            <consortium name="Ensembl"/>
        </authorList>
    </citation>
    <scope>IDENTIFICATION</scope>
</reference>
<proteinExistence type="inferred from homology"/>